<dbReference type="AlphaFoldDB" id="A0A9Q0INE7"/>
<dbReference type="PROSITE" id="PS50853">
    <property type="entry name" value="FN3"/>
    <property type="match status" value="1"/>
</dbReference>
<evidence type="ECO:0000259" key="2">
    <source>
        <dbReference type="PROSITE" id="PS50041"/>
    </source>
</evidence>
<evidence type="ECO:0000259" key="3">
    <source>
        <dbReference type="PROSITE" id="PS50853"/>
    </source>
</evidence>
<dbReference type="PANTHER" id="PTHR45784:SF3">
    <property type="entry name" value="C-TYPE LECTIN DOMAIN FAMILY 4 MEMBER K-LIKE-RELATED"/>
    <property type="match status" value="1"/>
</dbReference>
<evidence type="ECO:0008006" key="6">
    <source>
        <dbReference type="Google" id="ProtNLM"/>
    </source>
</evidence>
<dbReference type="OrthoDB" id="8853266at2759"/>
<dbReference type="InterPro" id="IPR013783">
    <property type="entry name" value="Ig-like_fold"/>
</dbReference>
<sequence>MYYPLIFVLLAFGRSASAFHLIKRTLSWDRAREFCQTHYVDLAVLNTEEQYLRLRDDIAVQRATFWLGLRRDNVSSSWKWKSSATTAGVNYEGRCGSLEAVVRKDRKLLTRYCAENHNFVCQGPVAPQQATLESLGPDHASVTWNVSASMRWIAHTYNVTVRGATCDSFLYAYDTGGNRTTASLRISNLTSGLSYLTSIAAVVTRPDNSTGETVTLESGTVSISIVTGQSAHCRKMRPQRPCDARLLHVPQLNSQRDRHFTSHGI</sequence>
<dbReference type="InterPro" id="IPR016186">
    <property type="entry name" value="C-type_lectin-like/link_sf"/>
</dbReference>
<dbReference type="PANTHER" id="PTHR45784">
    <property type="entry name" value="C-TYPE LECTIN DOMAIN FAMILY 20 MEMBER A-RELATED"/>
    <property type="match status" value="1"/>
</dbReference>
<evidence type="ECO:0000313" key="4">
    <source>
        <dbReference type="EMBL" id="KAJ3604570.1"/>
    </source>
</evidence>
<dbReference type="InterPro" id="IPR003961">
    <property type="entry name" value="FN3_dom"/>
</dbReference>
<keyword evidence="1" id="KW-0732">Signal</keyword>
<feature type="domain" description="Fibronectin type-III" evidence="3">
    <location>
        <begin position="126"/>
        <end position="223"/>
    </location>
</feature>
<accession>A0A9Q0INE7</accession>
<dbReference type="SUPFAM" id="SSF56436">
    <property type="entry name" value="C-type lectin-like"/>
    <property type="match status" value="1"/>
</dbReference>
<dbReference type="PROSITE" id="PS50041">
    <property type="entry name" value="C_TYPE_LECTIN_2"/>
    <property type="match status" value="1"/>
</dbReference>
<dbReference type="CDD" id="cd00063">
    <property type="entry name" value="FN3"/>
    <property type="match status" value="1"/>
</dbReference>
<proteinExistence type="predicted"/>
<reference evidence="4" key="1">
    <citation type="submission" date="2022-07" db="EMBL/GenBank/DDBJ databases">
        <title>Chromosome-level genome of Muraenolepis orangiensis.</title>
        <authorList>
            <person name="Kim J."/>
        </authorList>
    </citation>
    <scope>NUCLEOTIDE SEQUENCE</scope>
    <source>
        <strain evidence="4">KU_S4_2022</strain>
        <tissue evidence="4">Muscle</tissue>
    </source>
</reference>
<dbReference type="Gene3D" id="3.10.100.10">
    <property type="entry name" value="Mannose-Binding Protein A, subunit A"/>
    <property type="match status" value="1"/>
</dbReference>
<organism evidence="4 5">
    <name type="scientific">Muraenolepis orangiensis</name>
    <name type="common">Patagonian moray cod</name>
    <dbReference type="NCBI Taxonomy" id="630683"/>
    <lineage>
        <taxon>Eukaryota</taxon>
        <taxon>Metazoa</taxon>
        <taxon>Chordata</taxon>
        <taxon>Craniata</taxon>
        <taxon>Vertebrata</taxon>
        <taxon>Euteleostomi</taxon>
        <taxon>Actinopterygii</taxon>
        <taxon>Neopterygii</taxon>
        <taxon>Teleostei</taxon>
        <taxon>Neoteleostei</taxon>
        <taxon>Acanthomorphata</taxon>
        <taxon>Zeiogadaria</taxon>
        <taxon>Gadariae</taxon>
        <taxon>Gadiformes</taxon>
        <taxon>Muraenolepidoidei</taxon>
        <taxon>Muraenolepididae</taxon>
        <taxon>Muraenolepis</taxon>
    </lineage>
</organism>
<gene>
    <name evidence="4" type="ORF">NHX12_029310</name>
</gene>
<dbReference type="InterPro" id="IPR036116">
    <property type="entry name" value="FN3_sf"/>
</dbReference>
<dbReference type="InterPro" id="IPR001304">
    <property type="entry name" value="C-type_lectin-like"/>
</dbReference>
<name>A0A9Q0INE7_9TELE</name>
<dbReference type="Pfam" id="PF00059">
    <property type="entry name" value="Lectin_C"/>
    <property type="match status" value="1"/>
</dbReference>
<comment type="caution">
    <text evidence="4">The sequence shown here is derived from an EMBL/GenBank/DDBJ whole genome shotgun (WGS) entry which is preliminary data.</text>
</comment>
<feature type="chain" id="PRO_5040493784" description="C-type lectin domain-containing protein" evidence="1">
    <location>
        <begin position="19"/>
        <end position="265"/>
    </location>
</feature>
<dbReference type="Gene3D" id="2.60.40.10">
    <property type="entry name" value="Immunoglobulins"/>
    <property type="match status" value="1"/>
</dbReference>
<protein>
    <recommendedName>
        <fullName evidence="6">C-type lectin domain-containing protein</fullName>
    </recommendedName>
</protein>
<evidence type="ECO:0000313" key="5">
    <source>
        <dbReference type="Proteomes" id="UP001148018"/>
    </source>
</evidence>
<dbReference type="InterPro" id="IPR016187">
    <property type="entry name" value="CTDL_fold"/>
</dbReference>
<dbReference type="EMBL" id="JANIIK010000044">
    <property type="protein sequence ID" value="KAJ3604570.1"/>
    <property type="molecule type" value="Genomic_DNA"/>
</dbReference>
<evidence type="ECO:0000256" key="1">
    <source>
        <dbReference type="SAM" id="SignalP"/>
    </source>
</evidence>
<keyword evidence="5" id="KW-1185">Reference proteome</keyword>
<feature type="domain" description="C-type lectin" evidence="2">
    <location>
        <begin position="14"/>
        <end position="122"/>
    </location>
</feature>
<dbReference type="Proteomes" id="UP001148018">
    <property type="component" value="Unassembled WGS sequence"/>
</dbReference>
<dbReference type="CDD" id="cd00037">
    <property type="entry name" value="CLECT"/>
    <property type="match status" value="1"/>
</dbReference>
<dbReference type="SUPFAM" id="SSF49265">
    <property type="entry name" value="Fibronectin type III"/>
    <property type="match status" value="1"/>
</dbReference>
<feature type="signal peptide" evidence="1">
    <location>
        <begin position="1"/>
        <end position="18"/>
    </location>
</feature>